<dbReference type="AlphaFoldDB" id="A0A914X021"/>
<evidence type="ECO:0000313" key="1">
    <source>
        <dbReference type="Proteomes" id="UP000887566"/>
    </source>
</evidence>
<keyword evidence="1" id="KW-1185">Reference proteome</keyword>
<protein>
    <submittedName>
        <fullName evidence="2">Uncharacterized protein</fullName>
    </submittedName>
</protein>
<accession>A0A914X021</accession>
<sequence>MLNVFHFLRSNLYRLKELLVDENGEEGSGDELLIADLDYGVLIPRPADLGRVNESDSWRYRSAVQLCGRLGMPRKLTSDLVRSLRLAIAAGDGQAADAKVEDAFIGWYATLLGHYREFALVQQQDGRPDFQKHSFADAHPLKSGRLFLKWFVETGIFQDWIRRKTEAARNKNGRVFLDASDERLDQLAAGSYRTDLLGVFNKLRSSFFGLF</sequence>
<reference evidence="2" key="1">
    <citation type="submission" date="2022-11" db="UniProtKB">
        <authorList>
            <consortium name="WormBaseParasite"/>
        </authorList>
    </citation>
    <scope>IDENTIFICATION</scope>
</reference>
<dbReference type="WBParaSite" id="PSAMB.scaffold5784size10882.g27294.t1">
    <property type="protein sequence ID" value="PSAMB.scaffold5784size10882.g27294.t1"/>
    <property type="gene ID" value="PSAMB.scaffold5784size10882.g27294"/>
</dbReference>
<evidence type="ECO:0000313" key="2">
    <source>
        <dbReference type="WBParaSite" id="PSAMB.scaffold5784size10882.g27294.t1"/>
    </source>
</evidence>
<dbReference type="Proteomes" id="UP000887566">
    <property type="component" value="Unplaced"/>
</dbReference>
<proteinExistence type="predicted"/>
<name>A0A914X021_9BILA</name>
<organism evidence="1 2">
    <name type="scientific">Plectus sambesii</name>
    <dbReference type="NCBI Taxonomy" id="2011161"/>
    <lineage>
        <taxon>Eukaryota</taxon>
        <taxon>Metazoa</taxon>
        <taxon>Ecdysozoa</taxon>
        <taxon>Nematoda</taxon>
        <taxon>Chromadorea</taxon>
        <taxon>Plectida</taxon>
        <taxon>Plectina</taxon>
        <taxon>Plectoidea</taxon>
        <taxon>Plectidae</taxon>
        <taxon>Plectus</taxon>
    </lineage>
</organism>